<reference evidence="6 7" key="1">
    <citation type="journal article" date="2005" name="Nature">
        <title>The genome of the social amoeba Dictyostelium discoideum.</title>
        <authorList>
            <consortium name="The Dictyostelium discoideum Sequencing Consortium"/>
            <person name="Eichinger L."/>
            <person name="Pachebat J.A."/>
            <person name="Glockner G."/>
            <person name="Rajandream M.A."/>
            <person name="Sucgang R."/>
            <person name="Berriman M."/>
            <person name="Song J."/>
            <person name="Olsen R."/>
            <person name="Szafranski K."/>
            <person name="Xu Q."/>
            <person name="Tunggal B."/>
            <person name="Kummerfeld S."/>
            <person name="Madera M."/>
            <person name="Konfortov B.A."/>
            <person name="Rivero F."/>
            <person name="Bankier A.T."/>
            <person name="Lehmann R."/>
            <person name="Hamlin N."/>
            <person name="Davies R."/>
            <person name="Gaudet P."/>
            <person name="Fey P."/>
            <person name="Pilcher K."/>
            <person name="Chen G."/>
            <person name="Saunders D."/>
            <person name="Sodergren E."/>
            <person name="Davis P."/>
            <person name="Kerhornou A."/>
            <person name="Nie X."/>
            <person name="Hall N."/>
            <person name="Anjard C."/>
            <person name="Hemphill L."/>
            <person name="Bason N."/>
            <person name="Farbrother P."/>
            <person name="Desany B."/>
            <person name="Just E."/>
            <person name="Morio T."/>
            <person name="Rost R."/>
            <person name="Churcher C."/>
            <person name="Cooper J."/>
            <person name="Haydock S."/>
            <person name="van Driessche N."/>
            <person name="Cronin A."/>
            <person name="Goodhead I."/>
            <person name="Muzny D."/>
            <person name="Mourier T."/>
            <person name="Pain A."/>
            <person name="Lu M."/>
            <person name="Harper D."/>
            <person name="Lindsay R."/>
            <person name="Hauser H."/>
            <person name="James K."/>
            <person name="Quiles M."/>
            <person name="Madan Babu M."/>
            <person name="Saito T."/>
            <person name="Buchrieser C."/>
            <person name="Wardroper A."/>
            <person name="Felder M."/>
            <person name="Thangavelu M."/>
            <person name="Johnson D."/>
            <person name="Knights A."/>
            <person name="Loulseged H."/>
            <person name="Mungall K."/>
            <person name="Oliver K."/>
            <person name="Price C."/>
            <person name="Quail M.A."/>
            <person name="Urushihara H."/>
            <person name="Hernandez J."/>
            <person name="Rabbinowitsch E."/>
            <person name="Steffen D."/>
            <person name="Sanders M."/>
            <person name="Ma J."/>
            <person name="Kohara Y."/>
            <person name="Sharp S."/>
            <person name="Simmonds M."/>
            <person name="Spiegler S."/>
            <person name="Tivey A."/>
            <person name="Sugano S."/>
            <person name="White B."/>
            <person name="Walker D."/>
            <person name="Woodward J."/>
            <person name="Winckler T."/>
            <person name="Tanaka Y."/>
            <person name="Shaulsky G."/>
            <person name="Schleicher M."/>
            <person name="Weinstock G."/>
            <person name="Rosenthal A."/>
            <person name="Cox E.C."/>
            <person name="Chisholm R.L."/>
            <person name="Gibbs R."/>
            <person name="Loomis W.F."/>
            <person name="Platzer M."/>
            <person name="Kay R.R."/>
            <person name="Williams J."/>
            <person name="Dear P.H."/>
            <person name="Noegel A.A."/>
            <person name="Barrell B."/>
            <person name="Kuspa A."/>
        </authorList>
    </citation>
    <scope>NUCLEOTIDE SEQUENCE [LARGE SCALE GENOMIC DNA]</scope>
    <source>
        <strain evidence="6 7">AX4</strain>
    </source>
</reference>
<dbReference type="RefSeq" id="XP_629980.1">
    <property type="nucleotide sequence ID" value="XM_629978.1"/>
</dbReference>
<protein>
    <recommendedName>
        <fullName evidence="8">Transmembrane protein</fullName>
    </recommendedName>
</protein>
<evidence type="ECO:0000256" key="1">
    <source>
        <dbReference type="ARBA" id="ARBA00004141"/>
    </source>
</evidence>
<feature type="transmembrane region" description="Helical" evidence="5">
    <location>
        <begin position="45"/>
        <end position="67"/>
    </location>
</feature>
<dbReference type="InParanoid" id="Q54E82"/>
<organism evidence="6 7">
    <name type="scientific">Dictyostelium discoideum</name>
    <name type="common">Social amoeba</name>
    <dbReference type="NCBI Taxonomy" id="44689"/>
    <lineage>
        <taxon>Eukaryota</taxon>
        <taxon>Amoebozoa</taxon>
        <taxon>Evosea</taxon>
        <taxon>Eumycetozoa</taxon>
        <taxon>Dictyostelia</taxon>
        <taxon>Dictyosteliales</taxon>
        <taxon>Dictyosteliaceae</taxon>
        <taxon>Dictyostelium</taxon>
    </lineage>
</organism>
<evidence type="ECO:0000313" key="6">
    <source>
        <dbReference type="EMBL" id="EAL61575.1"/>
    </source>
</evidence>
<dbReference type="Proteomes" id="UP000002195">
    <property type="component" value="Unassembled WGS sequence"/>
</dbReference>
<dbReference type="PhylomeDB" id="Q54E82"/>
<sequence>MEKLNEPLLGGSDPKRQHPLLNSAILGAAMFFILLLNYYNQYYISNIQAFFINSLSFVAILISSLLITKLREKISILISTLILFFIFIINVNLPSISVISYIIQPFANNLLWIAAGTYIMTISDKCNIGQNFGLFFFVTSFLNGLFSVSTTNFYNISQFIYIVFMAIAVVLILLLKNPCCEQNENITVAGSDPHSFLNAIAYPMSLWSDKKFLYLVPAIALLGIVSLLFPIGLLATTLNPFAYTQNVSGAFYFLGAVASLFFGFLFDRFEKKYLLYAIATFGAIGAALNIGFSNTTCCTQGQVNLAYASLIFNTIAQYGLKVLVFSLLGSIYLDCRSLSANVCYQLLSTSAFLIVYLIFYYVSFTACFYIYFLILILACIGIFKFLSSNDDQEQLIV</sequence>
<feature type="transmembrane region" description="Helical" evidence="5">
    <location>
        <begin position="99"/>
        <end position="120"/>
    </location>
</feature>
<name>Q54E82_DICDI</name>
<dbReference type="GeneID" id="8628310"/>
<dbReference type="Gene3D" id="1.20.1250.20">
    <property type="entry name" value="MFS general substrate transporter like domains"/>
    <property type="match status" value="2"/>
</dbReference>
<keyword evidence="2 5" id="KW-0812">Transmembrane</keyword>
<dbReference type="GO" id="GO:0055075">
    <property type="term" value="P:potassium ion homeostasis"/>
    <property type="evidence" value="ECO:0007669"/>
    <property type="project" value="InterPro"/>
</dbReference>
<dbReference type="HOGENOM" id="CLU_060856_0_0_1"/>
<comment type="caution">
    <text evidence="6">The sequence shown here is derived from an EMBL/GenBank/DDBJ whole genome shotgun (WGS) entry which is preliminary data.</text>
</comment>
<keyword evidence="7" id="KW-1185">Reference proteome</keyword>
<gene>
    <name evidence="6" type="ORF">DDB_G0291758</name>
</gene>
<feature type="transmembrane region" description="Helical" evidence="5">
    <location>
        <begin position="368"/>
        <end position="386"/>
    </location>
</feature>
<evidence type="ECO:0008006" key="8">
    <source>
        <dbReference type="Google" id="ProtNLM"/>
    </source>
</evidence>
<dbReference type="InterPro" id="IPR036259">
    <property type="entry name" value="MFS_trans_sf"/>
</dbReference>
<feature type="transmembrane region" description="Helical" evidence="5">
    <location>
        <begin position="305"/>
        <end position="330"/>
    </location>
</feature>
<keyword evidence="3 5" id="KW-1133">Transmembrane helix</keyword>
<dbReference type="EMBL" id="AAFI02000182">
    <property type="protein sequence ID" value="EAL61575.1"/>
    <property type="molecule type" value="Genomic_DNA"/>
</dbReference>
<feature type="transmembrane region" description="Helical" evidence="5">
    <location>
        <begin position="273"/>
        <end position="293"/>
    </location>
</feature>
<dbReference type="InterPro" id="IPR051617">
    <property type="entry name" value="UNC-93-like_regulator"/>
</dbReference>
<evidence type="ECO:0000256" key="4">
    <source>
        <dbReference type="ARBA" id="ARBA00023136"/>
    </source>
</evidence>
<keyword evidence="4 5" id="KW-0472">Membrane</keyword>
<dbReference type="dictyBase" id="DDB_G0291758"/>
<evidence type="ECO:0000256" key="5">
    <source>
        <dbReference type="SAM" id="Phobius"/>
    </source>
</evidence>
<evidence type="ECO:0000256" key="3">
    <source>
        <dbReference type="ARBA" id="ARBA00022989"/>
    </source>
</evidence>
<dbReference type="AlphaFoldDB" id="Q54E82"/>
<feature type="transmembrane region" description="Helical" evidence="5">
    <location>
        <begin position="247"/>
        <end position="266"/>
    </location>
</feature>
<dbReference type="CDD" id="cd17338">
    <property type="entry name" value="MFS_unc93_like"/>
    <property type="match status" value="1"/>
</dbReference>
<feature type="transmembrane region" description="Helical" evidence="5">
    <location>
        <begin position="132"/>
        <end position="150"/>
    </location>
</feature>
<dbReference type="VEuPathDB" id="AmoebaDB:DDB_G0291758"/>
<evidence type="ECO:0000313" key="7">
    <source>
        <dbReference type="Proteomes" id="UP000002195"/>
    </source>
</evidence>
<feature type="transmembrane region" description="Helical" evidence="5">
    <location>
        <begin position="342"/>
        <end position="362"/>
    </location>
</feature>
<dbReference type="InterPro" id="IPR044771">
    <property type="entry name" value="UN933_plant"/>
</dbReference>
<feature type="transmembrane region" description="Helical" evidence="5">
    <location>
        <begin position="20"/>
        <end position="39"/>
    </location>
</feature>
<accession>Q54E82</accession>
<feature type="transmembrane region" description="Helical" evidence="5">
    <location>
        <begin position="212"/>
        <end position="235"/>
    </location>
</feature>
<dbReference type="PANTHER" id="PTHR23294">
    <property type="entry name" value="ET TRANSLATION PRODUCT-RELATED"/>
    <property type="match status" value="1"/>
</dbReference>
<dbReference type="SUPFAM" id="SSF103473">
    <property type="entry name" value="MFS general substrate transporter"/>
    <property type="match status" value="1"/>
</dbReference>
<proteinExistence type="predicted"/>
<dbReference type="GO" id="GO:0016020">
    <property type="term" value="C:membrane"/>
    <property type="evidence" value="ECO:0007669"/>
    <property type="project" value="UniProtKB-SubCell"/>
</dbReference>
<dbReference type="PANTHER" id="PTHR23294:SF1">
    <property type="entry name" value="MAJOR FACILITATOR SUPERFAMILY (MFS) PROFILE DOMAIN-CONTAINING PROTEIN-RELATED"/>
    <property type="match status" value="1"/>
</dbReference>
<dbReference type="KEGG" id="ddi:DDB_G0291758"/>
<evidence type="ECO:0000256" key="2">
    <source>
        <dbReference type="ARBA" id="ARBA00022692"/>
    </source>
</evidence>
<feature type="transmembrane region" description="Helical" evidence="5">
    <location>
        <begin position="74"/>
        <end position="93"/>
    </location>
</feature>
<dbReference type="PaxDb" id="44689-DDB0184052"/>
<comment type="subcellular location">
    <subcellularLocation>
        <location evidence="1">Membrane</location>
        <topology evidence="1">Multi-pass membrane protein</topology>
    </subcellularLocation>
</comment>
<feature type="transmembrane region" description="Helical" evidence="5">
    <location>
        <begin position="156"/>
        <end position="175"/>
    </location>
</feature>